<evidence type="ECO:0000256" key="1">
    <source>
        <dbReference type="ARBA" id="ARBA00022729"/>
    </source>
</evidence>
<dbReference type="EMBL" id="JBHUII010000004">
    <property type="protein sequence ID" value="MFD2205930.1"/>
    <property type="molecule type" value="Genomic_DNA"/>
</dbReference>
<dbReference type="SMART" id="SM00062">
    <property type="entry name" value="PBPb"/>
    <property type="match status" value="1"/>
</dbReference>
<sequence length="258" mass="29242">MIIRFTVLCFVLVMTGRTVNAQEVQNTYVFTGALFPFILEQNNEGAPKGLSVDILKRISEITGDHIEVKMYPWARALQMAKAGVTHGVIGPYKSEEREAYLNYSSTHFYEDRMVLLQRQQSSISWKGDLRSLSSYTMLAINGWAYGPEFSAALPFLNVENVSTAEQALNMLCKERADLVALNERNALYEIQKENVWNELSIMEPAFRTVVGYFAFSKEREDLAFENRFNTALNWLATSGEIKQLSANYGLSYIGPTVE</sequence>
<dbReference type="Pfam" id="PF00497">
    <property type="entry name" value="SBP_bac_3"/>
    <property type="match status" value="1"/>
</dbReference>
<dbReference type="Proteomes" id="UP001597294">
    <property type="component" value="Unassembled WGS sequence"/>
</dbReference>
<organism evidence="4 5">
    <name type="scientific">Kiloniella antarctica</name>
    <dbReference type="NCBI Taxonomy" id="1550907"/>
    <lineage>
        <taxon>Bacteria</taxon>
        <taxon>Pseudomonadati</taxon>
        <taxon>Pseudomonadota</taxon>
        <taxon>Alphaproteobacteria</taxon>
        <taxon>Rhodospirillales</taxon>
        <taxon>Kiloniellaceae</taxon>
        <taxon>Kiloniella</taxon>
    </lineage>
</organism>
<dbReference type="SUPFAM" id="SSF53850">
    <property type="entry name" value="Periplasmic binding protein-like II"/>
    <property type="match status" value="1"/>
</dbReference>
<keyword evidence="5" id="KW-1185">Reference proteome</keyword>
<evidence type="ECO:0000313" key="5">
    <source>
        <dbReference type="Proteomes" id="UP001597294"/>
    </source>
</evidence>
<evidence type="ECO:0000313" key="4">
    <source>
        <dbReference type="EMBL" id="MFD2205930.1"/>
    </source>
</evidence>
<evidence type="ECO:0000256" key="2">
    <source>
        <dbReference type="SAM" id="SignalP"/>
    </source>
</evidence>
<dbReference type="InterPro" id="IPR001638">
    <property type="entry name" value="Solute-binding_3/MltF_N"/>
</dbReference>
<protein>
    <submittedName>
        <fullName evidence="4">Substrate-binding periplasmic protein</fullName>
    </submittedName>
</protein>
<dbReference type="PANTHER" id="PTHR35936:SF25">
    <property type="entry name" value="ABC TRANSPORTER SUBSTRATE-BINDING PROTEIN"/>
    <property type="match status" value="1"/>
</dbReference>
<gene>
    <name evidence="4" type="ORF">ACFSKO_09920</name>
</gene>
<feature type="chain" id="PRO_5046244066" evidence="2">
    <location>
        <begin position="22"/>
        <end position="258"/>
    </location>
</feature>
<dbReference type="PANTHER" id="PTHR35936">
    <property type="entry name" value="MEMBRANE-BOUND LYTIC MUREIN TRANSGLYCOSYLASE F"/>
    <property type="match status" value="1"/>
</dbReference>
<dbReference type="Gene3D" id="3.40.190.10">
    <property type="entry name" value="Periplasmic binding protein-like II"/>
    <property type="match status" value="2"/>
</dbReference>
<accession>A0ABW5BLZ5</accession>
<name>A0ABW5BLZ5_9PROT</name>
<keyword evidence="1 2" id="KW-0732">Signal</keyword>
<feature type="signal peptide" evidence="2">
    <location>
        <begin position="1"/>
        <end position="21"/>
    </location>
</feature>
<comment type="caution">
    <text evidence="4">The sequence shown here is derived from an EMBL/GenBank/DDBJ whole genome shotgun (WGS) entry which is preliminary data.</text>
</comment>
<proteinExistence type="predicted"/>
<feature type="domain" description="Solute-binding protein family 3/N-terminal" evidence="3">
    <location>
        <begin position="26"/>
        <end position="252"/>
    </location>
</feature>
<dbReference type="RefSeq" id="WP_380251016.1">
    <property type="nucleotide sequence ID" value="NZ_JBHUII010000004.1"/>
</dbReference>
<reference evidence="5" key="1">
    <citation type="journal article" date="2019" name="Int. J. Syst. Evol. Microbiol.">
        <title>The Global Catalogue of Microorganisms (GCM) 10K type strain sequencing project: providing services to taxonomists for standard genome sequencing and annotation.</title>
        <authorList>
            <consortium name="The Broad Institute Genomics Platform"/>
            <consortium name="The Broad Institute Genome Sequencing Center for Infectious Disease"/>
            <person name="Wu L."/>
            <person name="Ma J."/>
        </authorList>
    </citation>
    <scope>NUCLEOTIDE SEQUENCE [LARGE SCALE GENOMIC DNA]</scope>
    <source>
        <strain evidence="5">CGMCC 4.7192</strain>
    </source>
</reference>
<evidence type="ECO:0000259" key="3">
    <source>
        <dbReference type="SMART" id="SM00062"/>
    </source>
</evidence>